<dbReference type="PANTHER" id="PTHR33198">
    <property type="entry name" value="ANK_REP_REGION DOMAIN-CONTAINING PROTEIN-RELATED"/>
    <property type="match status" value="1"/>
</dbReference>
<dbReference type="AlphaFoldDB" id="A0AAN7VBH9"/>
<sequence length="117" mass="13842">MQHKKQYDEVVKAFENYCIPRKNIIAESFKFHQQTQKQEESFDHFLTELRKQTKLCEFGDQEERMIRDRIVFGTNDVALQERLLRLSDLTLIMATNQARAAEAGKIQIKALQEKQPK</sequence>
<evidence type="ECO:0000313" key="2">
    <source>
        <dbReference type="Proteomes" id="UP001329430"/>
    </source>
</evidence>
<keyword evidence="2" id="KW-1185">Reference proteome</keyword>
<dbReference type="EMBL" id="JAVRBK010000004">
    <property type="protein sequence ID" value="KAK5645550.1"/>
    <property type="molecule type" value="Genomic_DNA"/>
</dbReference>
<comment type="caution">
    <text evidence="1">The sequence shown here is derived from an EMBL/GenBank/DDBJ whole genome shotgun (WGS) entry which is preliminary data.</text>
</comment>
<evidence type="ECO:0008006" key="3">
    <source>
        <dbReference type="Google" id="ProtNLM"/>
    </source>
</evidence>
<gene>
    <name evidence="1" type="ORF">RI129_006850</name>
</gene>
<proteinExistence type="predicted"/>
<accession>A0AAN7VBH9</accession>
<organism evidence="1 2">
    <name type="scientific">Pyrocoelia pectoralis</name>
    <dbReference type="NCBI Taxonomy" id="417401"/>
    <lineage>
        <taxon>Eukaryota</taxon>
        <taxon>Metazoa</taxon>
        <taxon>Ecdysozoa</taxon>
        <taxon>Arthropoda</taxon>
        <taxon>Hexapoda</taxon>
        <taxon>Insecta</taxon>
        <taxon>Pterygota</taxon>
        <taxon>Neoptera</taxon>
        <taxon>Endopterygota</taxon>
        <taxon>Coleoptera</taxon>
        <taxon>Polyphaga</taxon>
        <taxon>Elateriformia</taxon>
        <taxon>Elateroidea</taxon>
        <taxon>Lampyridae</taxon>
        <taxon>Lampyrinae</taxon>
        <taxon>Pyrocoelia</taxon>
    </lineage>
</organism>
<dbReference type="Proteomes" id="UP001329430">
    <property type="component" value="Chromosome 4"/>
</dbReference>
<evidence type="ECO:0000313" key="1">
    <source>
        <dbReference type="EMBL" id="KAK5645550.1"/>
    </source>
</evidence>
<name>A0AAN7VBH9_9COLE</name>
<protein>
    <recommendedName>
        <fullName evidence="3">Retrotransposon gag domain-containing protein</fullName>
    </recommendedName>
</protein>
<reference evidence="1 2" key="1">
    <citation type="journal article" date="2024" name="Insects">
        <title>An Improved Chromosome-Level Genome Assembly of the Firefly Pyrocoelia pectoralis.</title>
        <authorList>
            <person name="Fu X."/>
            <person name="Meyer-Rochow V.B."/>
            <person name="Ballantyne L."/>
            <person name="Zhu X."/>
        </authorList>
    </citation>
    <scope>NUCLEOTIDE SEQUENCE [LARGE SCALE GENOMIC DNA]</scope>
    <source>
        <strain evidence="1">XCY_ONT2</strain>
    </source>
</reference>